<dbReference type="EMBL" id="CP044419">
    <property type="protein sequence ID" value="QOY42233.1"/>
    <property type="molecule type" value="Genomic_DNA"/>
</dbReference>
<dbReference type="VEuPathDB" id="CryptoDB:CPATCC_0020610"/>
<organism evidence="2 3">
    <name type="scientific">Cryptosporidium parvum</name>
    <dbReference type="NCBI Taxonomy" id="5807"/>
    <lineage>
        <taxon>Eukaryota</taxon>
        <taxon>Sar</taxon>
        <taxon>Alveolata</taxon>
        <taxon>Apicomplexa</taxon>
        <taxon>Conoidasida</taxon>
        <taxon>Coccidia</taxon>
        <taxon>Eucoccidiorida</taxon>
        <taxon>Eimeriorina</taxon>
        <taxon>Cryptosporidiidae</taxon>
        <taxon>Cryptosporidium</taxon>
    </lineage>
</organism>
<evidence type="ECO:0000256" key="1">
    <source>
        <dbReference type="SAM" id="MobiDB-lite"/>
    </source>
</evidence>
<gene>
    <name evidence="2" type="ORF">CPATCC_001855</name>
</gene>
<protein>
    <submittedName>
        <fullName evidence="2">Uncharacterized protein</fullName>
    </submittedName>
</protein>
<name>A0A7S7LHT5_CRYPV</name>
<reference evidence="2 3" key="1">
    <citation type="submission" date="2019-09" db="EMBL/GenBank/DDBJ databases">
        <title>Consistent, comparative and evidence-based genome assembly and annotation for Cryptosporidium parvum, C. hominis and C. tyzzeri.</title>
        <authorList>
            <person name="Baptista R.P."/>
            <person name="Li Y."/>
            <person name="Sateriale A."/>
            <person name="Ansell B."/>
            <person name="Jex A."/>
            <person name="Sanders M."/>
            <person name="Brooks K."/>
            <person name="Tracey A."/>
            <person name="Berriman M."/>
            <person name="Striepen B."/>
            <person name="Cotton J.A."/>
            <person name="Kissinger J.C."/>
        </authorList>
    </citation>
    <scope>NUCLEOTIDE SEQUENCE [LARGE SCALE GENOMIC DNA]</scope>
    <source>
        <strain evidence="2 3">IOWA-ATCC</strain>
    </source>
</reference>
<sequence length="89" mass="10521">MAKKNDKNKKKRYIEWLKEVEKDSRKRAEVNAMKRQNMKSKTENIINGQKDVCMNIVKVKKKKVKLDRKGQKRLNKLSGIKKSNTSMDL</sequence>
<accession>A0A7S7LHT5</accession>
<dbReference type="Proteomes" id="UP000593906">
    <property type="component" value="Chromosome 4"/>
</dbReference>
<evidence type="ECO:0000313" key="2">
    <source>
        <dbReference type="EMBL" id="QOY42233.1"/>
    </source>
</evidence>
<dbReference type="AlphaFoldDB" id="A0A7S7LHT5"/>
<feature type="region of interest" description="Disordered" evidence="1">
    <location>
        <begin position="67"/>
        <end position="89"/>
    </location>
</feature>
<proteinExistence type="predicted"/>
<evidence type="ECO:0000313" key="3">
    <source>
        <dbReference type="Proteomes" id="UP000593906"/>
    </source>
</evidence>